<evidence type="ECO:0000313" key="8">
    <source>
        <dbReference type="Proteomes" id="UP000824073"/>
    </source>
</evidence>
<comment type="similarity">
    <text evidence="6">Belongs to the methyltransferase superfamily. RNA methyltransferase RsmG family.</text>
</comment>
<dbReference type="AlphaFoldDB" id="A0A9D1LJS4"/>
<feature type="binding site" evidence="6">
    <location>
        <position position="145"/>
    </location>
    <ligand>
        <name>S-adenosyl-L-methionine</name>
        <dbReference type="ChEBI" id="CHEBI:59789"/>
    </ligand>
</feature>
<dbReference type="InterPro" id="IPR029063">
    <property type="entry name" value="SAM-dependent_MTases_sf"/>
</dbReference>
<organism evidence="7 8">
    <name type="scientific">Candidatus Ventrousia excrementavium</name>
    <dbReference type="NCBI Taxonomy" id="2840961"/>
    <lineage>
        <taxon>Bacteria</taxon>
        <taxon>Bacillati</taxon>
        <taxon>Bacillota</taxon>
        <taxon>Clostridia</taxon>
        <taxon>Eubacteriales</taxon>
        <taxon>Clostridiaceae</taxon>
        <taxon>Clostridiaceae incertae sedis</taxon>
        <taxon>Candidatus Ventrousia</taxon>
    </lineage>
</organism>
<dbReference type="PIRSF" id="PIRSF003078">
    <property type="entry name" value="GidB"/>
    <property type="match status" value="1"/>
</dbReference>
<keyword evidence="1 6" id="KW-0963">Cytoplasm</keyword>
<dbReference type="PANTHER" id="PTHR31760">
    <property type="entry name" value="S-ADENOSYL-L-METHIONINE-DEPENDENT METHYLTRANSFERASES SUPERFAMILY PROTEIN"/>
    <property type="match status" value="1"/>
</dbReference>
<accession>A0A9D1LJS4</accession>
<dbReference type="HAMAP" id="MF_00074">
    <property type="entry name" value="16SrRNA_methyltr_G"/>
    <property type="match status" value="1"/>
</dbReference>
<name>A0A9D1LJS4_9CLOT</name>
<evidence type="ECO:0000256" key="1">
    <source>
        <dbReference type="ARBA" id="ARBA00022490"/>
    </source>
</evidence>
<feature type="binding site" evidence="6">
    <location>
        <begin position="127"/>
        <end position="128"/>
    </location>
    <ligand>
        <name>S-adenosyl-L-methionine</name>
        <dbReference type="ChEBI" id="CHEBI:59789"/>
    </ligand>
</feature>
<evidence type="ECO:0000256" key="2">
    <source>
        <dbReference type="ARBA" id="ARBA00022552"/>
    </source>
</evidence>
<comment type="caution">
    <text evidence="7">The sequence shown here is derived from an EMBL/GenBank/DDBJ whole genome shotgun (WGS) entry which is preliminary data.</text>
</comment>
<evidence type="ECO:0000256" key="5">
    <source>
        <dbReference type="ARBA" id="ARBA00022691"/>
    </source>
</evidence>
<feature type="binding site" evidence="6">
    <location>
        <position position="82"/>
    </location>
    <ligand>
        <name>S-adenosyl-L-methionine</name>
        <dbReference type="ChEBI" id="CHEBI:59789"/>
    </ligand>
</feature>
<dbReference type="EMBL" id="DVMR01000033">
    <property type="protein sequence ID" value="HIU43258.1"/>
    <property type="molecule type" value="Genomic_DNA"/>
</dbReference>
<comment type="function">
    <text evidence="6">Specifically methylates the N7 position of a guanine in 16S rRNA.</text>
</comment>
<dbReference type="GO" id="GO:0005829">
    <property type="term" value="C:cytosol"/>
    <property type="evidence" value="ECO:0007669"/>
    <property type="project" value="TreeGrafter"/>
</dbReference>
<protein>
    <recommendedName>
        <fullName evidence="6">Ribosomal RNA small subunit methyltransferase G</fullName>
        <ecNumber evidence="6">2.1.1.-</ecNumber>
    </recommendedName>
    <alternativeName>
        <fullName evidence="6">16S rRNA 7-methylguanosine methyltransferase</fullName>
        <shortName evidence="6">16S rRNA m7G methyltransferase</shortName>
    </alternativeName>
</protein>
<keyword evidence="3 6" id="KW-0489">Methyltransferase</keyword>
<evidence type="ECO:0000313" key="7">
    <source>
        <dbReference type="EMBL" id="HIU43258.1"/>
    </source>
</evidence>
<dbReference type="GO" id="GO:0070043">
    <property type="term" value="F:rRNA (guanine-N7-)-methyltransferase activity"/>
    <property type="evidence" value="ECO:0007669"/>
    <property type="project" value="UniProtKB-UniRule"/>
</dbReference>
<dbReference type="Pfam" id="PF02527">
    <property type="entry name" value="GidB"/>
    <property type="match status" value="1"/>
</dbReference>
<gene>
    <name evidence="6 7" type="primary">rsmG</name>
    <name evidence="7" type="ORF">IAB67_03050</name>
</gene>
<dbReference type="SUPFAM" id="SSF53335">
    <property type="entry name" value="S-adenosyl-L-methionine-dependent methyltransferases"/>
    <property type="match status" value="1"/>
</dbReference>
<reference evidence="7" key="1">
    <citation type="submission" date="2020-10" db="EMBL/GenBank/DDBJ databases">
        <authorList>
            <person name="Gilroy R."/>
        </authorList>
    </citation>
    <scope>NUCLEOTIDE SEQUENCE</scope>
    <source>
        <strain evidence="7">CHK191-8634</strain>
    </source>
</reference>
<feature type="binding site" evidence="6">
    <location>
        <position position="77"/>
    </location>
    <ligand>
        <name>S-adenosyl-L-methionine</name>
        <dbReference type="ChEBI" id="CHEBI:59789"/>
    </ligand>
</feature>
<dbReference type="NCBIfam" id="TIGR00138">
    <property type="entry name" value="rsmG_gidB"/>
    <property type="match status" value="1"/>
</dbReference>
<evidence type="ECO:0000256" key="3">
    <source>
        <dbReference type="ARBA" id="ARBA00022603"/>
    </source>
</evidence>
<dbReference type="Gene3D" id="3.40.50.150">
    <property type="entry name" value="Vaccinia Virus protein VP39"/>
    <property type="match status" value="1"/>
</dbReference>
<keyword evidence="2 6" id="KW-0698">rRNA processing</keyword>
<evidence type="ECO:0000256" key="4">
    <source>
        <dbReference type="ARBA" id="ARBA00022679"/>
    </source>
</evidence>
<evidence type="ECO:0000256" key="6">
    <source>
        <dbReference type="HAMAP-Rule" id="MF_00074"/>
    </source>
</evidence>
<dbReference type="InterPro" id="IPR003682">
    <property type="entry name" value="rRNA_ssu_MeTfrase_G"/>
</dbReference>
<keyword evidence="5 6" id="KW-0949">S-adenosyl-L-methionine</keyword>
<reference evidence="7" key="2">
    <citation type="journal article" date="2021" name="PeerJ">
        <title>Extensive microbial diversity within the chicken gut microbiome revealed by metagenomics and culture.</title>
        <authorList>
            <person name="Gilroy R."/>
            <person name="Ravi A."/>
            <person name="Getino M."/>
            <person name="Pursley I."/>
            <person name="Horton D.L."/>
            <person name="Alikhan N.F."/>
            <person name="Baker D."/>
            <person name="Gharbi K."/>
            <person name="Hall N."/>
            <person name="Watson M."/>
            <person name="Adriaenssens E.M."/>
            <person name="Foster-Nyarko E."/>
            <person name="Jarju S."/>
            <person name="Secka A."/>
            <person name="Antonio M."/>
            <person name="Oren A."/>
            <person name="Chaudhuri R.R."/>
            <person name="La Ragione R."/>
            <person name="Hildebrand F."/>
            <person name="Pallen M.J."/>
        </authorList>
    </citation>
    <scope>NUCLEOTIDE SEQUENCE</scope>
    <source>
        <strain evidence="7">CHK191-8634</strain>
    </source>
</reference>
<comment type="subcellular location">
    <subcellularLocation>
        <location evidence="6">Cytoplasm</location>
    </subcellularLocation>
</comment>
<keyword evidence="4 6" id="KW-0808">Transferase</keyword>
<proteinExistence type="inferred from homology"/>
<feature type="binding site" evidence="6">
    <location>
        <begin position="100"/>
        <end position="102"/>
    </location>
    <ligand>
        <name>S-adenosyl-L-methionine</name>
        <dbReference type="ChEBI" id="CHEBI:59789"/>
    </ligand>
</feature>
<dbReference type="PANTHER" id="PTHR31760:SF0">
    <property type="entry name" value="S-ADENOSYL-L-METHIONINE-DEPENDENT METHYLTRANSFERASES SUPERFAMILY PROTEIN"/>
    <property type="match status" value="1"/>
</dbReference>
<dbReference type="Proteomes" id="UP000824073">
    <property type="component" value="Unassembled WGS sequence"/>
</dbReference>
<dbReference type="EC" id="2.1.1.-" evidence="6"/>
<sequence length="237" mass="25692">MSFKDIVRDGLSAWDLPAPDDALARLEAFCSLVLETNKVMNLTAVTEPDAFAVRHVLDSLSILTCADLHGKKVIDIGTGPGFPGMPLKLYDPSLDITFVDSTQKRIDFIVKSADALGLSVTAFAARAEELIAKGMRANFEIVLSRAVAPLNILSELCLPYLRMGGQFLPLKSDNEAFAAELKQARRAIDVLGGALQGTRSYTLPGVEGKKCVVLIQKTGETPAKYPRRYAKISQNPL</sequence>